<dbReference type="Gene3D" id="1.10.220.10">
    <property type="entry name" value="Annexin"/>
    <property type="match status" value="4"/>
</dbReference>
<dbReference type="GO" id="GO:0005874">
    <property type="term" value="C:microtubule"/>
    <property type="evidence" value="ECO:0007669"/>
    <property type="project" value="UniProtKB-KW"/>
</dbReference>
<dbReference type="OrthoDB" id="37886at2759"/>
<keyword evidence="7" id="KW-0041">Annexin</keyword>
<dbReference type="Proteomes" id="UP000008974">
    <property type="component" value="Unassembled WGS sequence"/>
</dbReference>
<evidence type="ECO:0000256" key="3">
    <source>
        <dbReference type="ARBA" id="ARBA00022490"/>
    </source>
</evidence>
<keyword evidence="6" id="KW-0206">Cytoskeleton</keyword>
<organism evidence="9 10">
    <name type="scientific">Giardia intestinalis (strain P15)</name>
    <name type="common">Giardia lamblia</name>
    <dbReference type="NCBI Taxonomy" id="658858"/>
    <lineage>
        <taxon>Eukaryota</taxon>
        <taxon>Metamonada</taxon>
        <taxon>Diplomonadida</taxon>
        <taxon>Hexamitidae</taxon>
        <taxon>Giardiinae</taxon>
        <taxon>Giardia</taxon>
    </lineage>
</organism>
<evidence type="ECO:0000256" key="4">
    <source>
        <dbReference type="ARBA" id="ARBA00022701"/>
    </source>
</evidence>
<dbReference type="GO" id="GO:0005544">
    <property type="term" value="F:calcium-dependent phospholipid binding"/>
    <property type="evidence" value="ECO:0007669"/>
    <property type="project" value="InterPro"/>
</dbReference>
<evidence type="ECO:0000256" key="7">
    <source>
        <dbReference type="ARBA" id="ARBA00023216"/>
    </source>
</evidence>
<dbReference type="GO" id="GO:0001786">
    <property type="term" value="F:phosphatidylserine binding"/>
    <property type="evidence" value="ECO:0007669"/>
    <property type="project" value="TreeGrafter"/>
</dbReference>
<dbReference type="PRINTS" id="PR01712">
    <property type="entry name" value="ALPHAGIARDIN"/>
</dbReference>
<dbReference type="SUPFAM" id="SSF47874">
    <property type="entry name" value="Annexin"/>
    <property type="match status" value="1"/>
</dbReference>
<dbReference type="InterPro" id="IPR008088">
    <property type="entry name" value="Alpha_giardin"/>
</dbReference>
<reference evidence="9 10" key="1">
    <citation type="journal article" date="2010" name="BMC Genomics">
        <title>Genome analysis and comparative genomics of a Giardia intestinalis assemblage E isolate.</title>
        <authorList>
            <person name="Jerlstrom-Hultqvist J."/>
            <person name="Franzen O."/>
            <person name="Ankarklev J."/>
            <person name="Xu F."/>
            <person name="Nohynkova E."/>
            <person name="Andersson J.O."/>
            <person name="Svard S.G."/>
            <person name="Andersson B."/>
        </authorList>
    </citation>
    <scope>NUCLEOTIDE SEQUENCE [LARGE SCALE GENOMIC DNA]</scope>
    <source>
        <strain evidence="9 10">P15</strain>
    </source>
</reference>
<dbReference type="InterPro" id="IPR018502">
    <property type="entry name" value="Annexin_repeat"/>
</dbReference>
<keyword evidence="4" id="KW-0493">Microtubule</keyword>
<protein>
    <submittedName>
        <fullName evidence="9">Alpha-2 giardin</fullName>
    </submittedName>
</protein>
<proteinExistence type="inferred from homology"/>
<comment type="similarity">
    <text evidence="2">Belongs to the annexin family.</text>
</comment>
<evidence type="ECO:0000313" key="10">
    <source>
        <dbReference type="Proteomes" id="UP000008974"/>
    </source>
</evidence>
<accession>E1EZH8</accession>
<comment type="function">
    <text evidence="8">Giardins are involved in parasite attachment to the intestinal mucosa and in the cytoskeletal disassembly and reassembly that marks the transition from infectious trophozoite to transmissible cyst. They may interact with other cytoskeletal proteins such as microtubules in the microribbons or crossbridges, to maintain the integrity of the ventral disk.</text>
</comment>
<dbReference type="PROSITE" id="PS51897">
    <property type="entry name" value="ANNEXIN_2"/>
    <property type="match status" value="4"/>
</dbReference>
<comment type="caution">
    <text evidence="9">The sequence shown here is derived from an EMBL/GenBank/DDBJ whole genome shotgun (WGS) entry which is preliminary data.</text>
</comment>
<dbReference type="SMART" id="SM00335">
    <property type="entry name" value="ANX"/>
    <property type="match status" value="1"/>
</dbReference>
<name>E1EZH8_GIAIA</name>
<dbReference type="InterPro" id="IPR037104">
    <property type="entry name" value="Annexin_sf"/>
</dbReference>
<gene>
    <name evidence="9" type="ORF">GLP15_898</name>
</gene>
<evidence type="ECO:0000256" key="5">
    <source>
        <dbReference type="ARBA" id="ARBA00022737"/>
    </source>
</evidence>
<evidence type="ECO:0000256" key="1">
    <source>
        <dbReference type="ARBA" id="ARBA00004245"/>
    </source>
</evidence>
<dbReference type="Pfam" id="PF00191">
    <property type="entry name" value="Annexin"/>
    <property type="match status" value="1"/>
</dbReference>
<dbReference type="Pfam" id="PF22293">
    <property type="entry name" value="ANXE1_4th"/>
    <property type="match status" value="1"/>
</dbReference>
<dbReference type="EMBL" id="ACVC01000096">
    <property type="protein sequence ID" value="EFO64436.1"/>
    <property type="molecule type" value="Genomic_DNA"/>
</dbReference>
<evidence type="ECO:0000256" key="6">
    <source>
        <dbReference type="ARBA" id="ARBA00023212"/>
    </source>
</evidence>
<dbReference type="GO" id="GO:0005737">
    <property type="term" value="C:cytoplasm"/>
    <property type="evidence" value="ECO:0007669"/>
    <property type="project" value="TreeGrafter"/>
</dbReference>
<evidence type="ECO:0000313" key="9">
    <source>
        <dbReference type="EMBL" id="EFO64436.1"/>
    </source>
</evidence>
<evidence type="ECO:0000256" key="8">
    <source>
        <dbReference type="ARBA" id="ARBA00025697"/>
    </source>
</evidence>
<evidence type="ECO:0000256" key="2">
    <source>
        <dbReference type="ARBA" id="ARBA00007831"/>
    </source>
</evidence>
<dbReference type="AlphaFoldDB" id="E1EZH8"/>
<dbReference type="GO" id="GO:0005886">
    <property type="term" value="C:plasma membrane"/>
    <property type="evidence" value="ECO:0007669"/>
    <property type="project" value="TreeGrafter"/>
</dbReference>
<dbReference type="PANTHER" id="PTHR10502">
    <property type="entry name" value="ANNEXIN"/>
    <property type="match status" value="1"/>
</dbReference>
<dbReference type="GO" id="GO:0007010">
    <property type="term" value="P:cytoskeleton organization"/>
    <property type="evidence" value="ECO:0007669"/>
    <property type="project" value="InterPro"/>
</dbReference>
<dbReference type="VEuPathDB" id="GiardiaDB:GLP15_898"/>
<sequence>MPKLSQIVADMRQAIDAKDEGQIAFIASEYSADARQRIAQGYKDQYGKELPDDIKKALKGGSEESLLMDLFSDRHEVRAQHIRDALSGKNDHMAFFDTIIFCTPEDWHETAAAYTRMFKKPLVEDFMKDVGRKENWCLFMEKWMAHERTSREGSPDEEAEKLNKAFNESDHDYISSFMAGVPPEEYKSINTSFKSLAGKGIDQAFATIYTGTDYYSMYCAHFALLGMHKLAAYLVNCACNDKGDEKRMRRITGMMVDKCLAAKYAYKTYGSMKADVERCFDKRMAPILCTLWRLRE</sequence>
<keyword evidence="3" id="KW-0963">Cytoplasm</keyword>
<dbReference type="OMA" id="GRKENWC"/>
<dbReference type="PANTHER" id="PTHR10502:SF102">
    <property type="entry name" value="ANNEXIN B11"/>
    <property type="match status" value="1"/>
</dbReference>
<comment type="subcellular location">
    <subcellularLocation>
        <location evidence="1">Cytoplasm</location>
        <location evidence="1">Cytoskeleton</location>
    </subcellularLocation>
</comment>
<keyword evidence="5" id="KW-0677">Repeat</keyword>
<dbReference type="GO" id="GO:0005509">
    <property type="term" value="F:calcium ion binding"/>
    <property type="evidence" value="ECO:0007669"/>
    <property type="project" value="InterPro"/>
</dbReference>
<dbReference type="STRING" id="658858.E1EZH8"/>